<evidence type="ECO:0000259" key="10">
    <source>
        <dbReference type="PROSITE" id="PS50929"/>
    </source>
</evidence>
<dbReference type="SUPFAM" id="SSF90123">
    <property type="entry name" value="ABC transporter transmembrane region"/>
    <property type="match status" value="1"/>
</dbReference>
<dbReference type="RefSeq" id="WP_114467302.1">
    <property type="nucleotide sequence ID" value="NZ_QPJK01000002.1"/>
</dbReference>
<dbReference type="PROSITE" id="PS50893">
    <property type="entry name" value="ABC_TRANSPORTER_2"/>
    <property type="match status" value="1"/>
</dbReference>
<dbReference type="Gene3D" id="3.40.50.300">
    <property type="entry name" value="P-loop containing nucleotide triphosphate hydrolases"/>
    <property type="match status" value="1"/>
</dbReference>
<keyword evidence="2" id="KW-1003">Cell membrane</keyword>
<evidence type="ECO:0000256" key="5">
    <source>
        <dbReference type="ARBA" id="ARBA00022840"/>
    </source>
</evidence>
<proteinExistence type="predicted"/>
<dbReference type="PANTHER" id="PTHR24221">
    <property type="entry name" value="ATP-BINDING CASSETTE SUB-FAMILY B"/>
    <property type="match status" value="1"/>
</dbReference>
<evidence type="ECO:0000256" key="2">
    <source>
        <dbReference type="ARBA" id="ARBA00022475"/>
    </source>
</evidence>
<feature type="transmembrane region" description="Helical" evidence="8">
    <location>
        <begin position="249"/>
        <end position="266"/>
    </location>
</feature>
<keyword evidence="7 8" id="KW-0472">Membrane</keyword>
<accession>A0A368Y1J6</accession>
<keyword evidence="5 11" id="KW-0067">ATP-binding</keyword>
<feature type="domain" description="ABC transmembrane type-1" evidence="10">
    <location>
        <begin position="22"/>
        <end position="299"/>
    </location>
</feature>
<dbReference type="SMART" id="SM00382">
    <property type="entry name" value="AAA"/>
    <property type="match status" value="1"/>
</dbReference>
<evidence type="ECO:0000313" key="11">
    <source>
        <dbReference type="EMBL" id="RCW74171.1"/>
    </source>
</evidence>
<dbReference type="Gene3D" id="1.20.1560.10">
    <property type="entry name" value="ABC transporter type 1, transmembrane domain"/>
    <property type="match status" value="1"/>
</dbReference>
<evidence type="ECO:0000256" key="1">
    <source>
        <dbReference type="ARBA" id="ARBA00004651"/>
    </source>
</evidence>
<evidence type="ECO:0000313" key="12">
    <source>
        <dbReference type="Proteomes" id="UP000252884"/>
    </source>
</evidence>
<comment type="subcellular location">
    <subcellularLocation>
        <location evidence="1">Cell membrane</location>
        <topology evidence="1">Multi-pass membrane protein</topology>
    </subcellularLocation>
</comment>
<dbReference type="Proteomes" id="UP000252884">
    <property type="component" value="Unassembled WGS sequence"/>
</dbReference>
<evidence type="ECO:0000256" key="3">
    <source>
        <dbReference type="ARBA" id="ARBA00022692"/>
    </source>
</evidence>
<reference evidence="11 12" key="1">
    <citation type="submission" date="2018-07" db="EMBL/GenBank/DDBJ databases">
        <title>Genomic Encyclopedia of Type Strains, Phase IV (KMG-IV): sequencing the most valuable type-strain genomes for metagenomic binning, comparative biology and taxonomic classification.</title>
        <authorList>
            <person name="Goeker M."/>
        </authorList>
    </citation>
    <scope>NUCLEOTIDE SEQUENCE [LARGE SCALE GENOMIC DNA]</scope>
    <source>
        <strain evidence="11 12">DSM 21634</strain>
    </source>
</reference>
<dbReference type="InterPro" id="IPR039421">
    <property type="entry name" value="Type_1_exporter"/>
</dbReference>
<feature type="transmembrane region" description="Helical" evidence="8">
    <location>
        <begin position="272"/>
        <end position="297"/>
    </location>
</feature>
<feature type="transmembrane region" description="Helical" evidence="8">
    <location>
        <begin position="124"/>
        <end position="152"/>
    </location>
</feature>
<comment type="caution">
    <text evidence="11">The sequence shown here is derived from an EMBL/GenBank/DDBJ whole genome shotgun (WGS) entry which is preliminary data.</text>
</comment>
<dbReference type="InterPro" id="IPR011527">
    <property type="entry name" value="ABC1_TM_dom"/>
</dbReference>
<dbReference type="InterPro" id="IPR005898">
    <property type="entry name" value="Cyc_pep_transpt_SyrD/YojI"/>
</dbReference>
<evidence type="ECO:0000259" key="9">
    <source>
        <dbReference type="PROSITE" id="PS50893"/>
    </source>
</evidence>
<dbReference type="InterPro" id="IPR003593">
    <property type="entry name" value="AAA+_ATPase"/>
</dbReference>
<keyword evidence="4" id="KW-0547">Nucleotide-binding</keyword>
<evidence type="ECO:0000256" key="6">
    <source>
        <dbReference type="ARBA" id="ARBA00022989"/>
    </source>
</evidence>
<dbReference type="InterPro" id="IPR003439">
    <property type="entry name" value="ABC_transporter-like_ATP-bd"/>
</dbReference>
<feature type="transmembrane region" description="Helical" evidence="8">
    <location>
        <begin position="60"/>
        <end position="80"/>
    </location>
</feature>
<protein>
    <submittedName>
        <fullName evidence="11">Putative ATP-binding cassette transporter</fullName>
    </submittedName>
</protein>
<dbReference type="GO" id="GO:0005886">
    <property type="term" value="C:plasma membrane"/>
    <property type="evidence" value="ECO:0007669"/>
    <property type="project" value="UniProtKB-SubCell"/>
</dbReference>
<dbReference type="InterPro" id="IPR036640">
    <property type="entry name" value="ABC1_TM_sf"/>
</dbReference>
<dbReference type="GO" id="GO:1904680">
    <property type="term" value="F:peptide transmembrane transporter activity"/>
    <property type="evidence" value="ECO:0007669"/>
    <property type="project" value="InterPro"/>
</dbReference>
<keyword evidence="6 8" id="KW-1133">Transmembrane helix</keyword>
<dbReference type="GO" id="GO:0034040">
    <property type="term" value="F:ATPase-coupled lipid transmembrane transporter activity"/>
    <property type="evidence" value="ECO:0007669"/>
    <property type="project" value="TreeGrafter"/>
</dbReference>
<dbReference type="Pfam" id="PF00664">
    <property type="entry name" value="ABC_membrane"/>
    <property type="match status" value="1"/>
</dbReference>
<dbReference type="GO" id="GO:0016887">
    <property type="term" value="F:ATP hydrolysis activity"/>
    <property type="evidence" value="ECO:0007669"/>
    <property type="project" value="InterPro"/>
</dbReference>
<name>A0A368Y1J6_9BURK</name>
<evidence type="ECO:0000256" key="4">
    <source>
        <dbReference type="ARBA" id="ARBA00022741"/>
    </source>
</evidence>
<dbReference type="InterPro" id="IPR027417">
    <property type="entry name" value="P-loop_NTPase"/>
</dbReference>
<dbReference type="EMBL" id="QPJK01000002">
    <property type="protein sequence ID" value="RCW74171.1"/>
    <property type="molecule type" value="Genomic_DNA"/>
</dbReference>
<feature type="domain" description="ABC transporter" evidence="9">
    <location>
        <begin position="333"/>
        <end position="555"/>
    </location>
</feature>
<dbReference type="OrthoDB" id="9760776at2"/>
<keyword evidence="12" id="KW-1185">Reference proteome</keyword>
<feature type="transmembrane region" description="Helical" evidence="8">
    <location>
        <begin position="158"/>
        <end position="176"/>
    </location>
</feature>
<dbReference type="GO" id="GO:0005524">
    <property type="term" value="F:ATP binding"/>
    <property type="evidence" value="ECO:0007669"/>
    <property type="project" value="UniProtKB-KW"/>
</dbReference>
<dbReference type="AlphaFoldDB" id="A0A368Y1J6"/>
<dbReference type="PROSITE" id="PS50929">
    <property type="entry name" value="ABC_TM1F"/>
    <property type="match status" value="1"/>
</dbReference>
<evidence type="ECO:0000256" key="8">
    <source>
        <dbReference type="SAM" id="Phobius"/>
    </source>
</evidence>
<dbReference type="NCBIfam" id="TIGR01194">
    <property type="entry name" value="cyc_pep_trnsptr"/>
    <property type="match status" value="1"/>
</dbReference>
<evidence type="ECO:0000256" key="7">
    <source>
        <dbReference type="ARBA" id="ARBA00023136"/>
    </source>
</evidence>
<sequence length="555" mass="60261">MRDIPSLALLLGPAGLLRRHALALTVAGLAGVGASAATVALLARINVALHRPAGPLGEMALAFVGLGLAMLAGRATASALSNRTGQTIIRELRLMLAQRILAAPLDALERYRTHRLLPVLTGDVGMVSGLCLSLPMTVVAASVVLGCVLWLAWLSWQLALLVLGALALSLALQRWAQDRAMLRFEAARDDEDALHKAWRTLGDGAKELRLSRGRRRQLLDGRIARHADDIARAQVEAGDLFALSFEASAALYFLLVALVFAAARWWQLSSEVAGGFVLALLYMKGSLDQVLGFLPFYARARVALGRVNELGACFANPEPGQVSDEPPQLLHSITLQGVRYAFEASEGAASFALGPLDLQLRRGELLFIVGDNGAGKTTLLKLLTGLYRPQQGRLLLDGRPVEDAGRDAYRQLFSPVLSDFHLFEELPETERPAAERDAAAQAALERLELAHKLTVQDGRLAGTDLSTGQRKRLAMVHACAEARPVMVFDEWAADQDPAFRKRFYREFLPALRAQGHTLVVISHDDRYFEVADRVLVMEGGQLREAPAAPTDVSRP</sequence>
<organism evidence="11 12">
    <name type="scientific">Pseudorhodoferax soli</name>
    <dbReference type="NCBI Taxonomy" id="545864"/>
    <lineage>
        <taxon>Bacteria</taxon>
        <taxon>Pseudomonadati</taxon>
        <taxon>Pseudomonadota</taxon>
        <taxon>Betaproteobacteria</taxon>
        <taxon>Burkholderiales</taxon>
        <taxon>Comamonadaceae</taxon>
    </lineage>
</organism>
<dbReference type="PANTHER" id="PTHR24221:SF654">
    <property type="entry name" value="ATP-BINDING CASSETTE SUB-FAMILY B MEMBER 6"/>
    <property type="match status" value="1"/>
</dbReference>
<dbReference type="GO" id="GO:0015833">
    <property type="term" value="P:peptide transport"/>
    <property type="evidence" value="ECO:0007669"/>
    <property type="project" value="InterPro"/>
</dbReference>
<dbReference type="Pfam" id="PF00005">
    <property type="entry name" value="ABC_tran"/>
    <property type="match status" value="1"/>
</dbReference>
<keyword evidence="3 8" id="KW-0812">Transmembrane</keyword>
<gene>
    <name evidence="11" type="ORF">DES41_102492</name>
</gene>
<dbReference type="SUPFAM" id="SSF52540">
    <property type="entry name" value="P-loop containing nucleoside triphosphate hydrolases"/>
    <property type="match status" value="1"/>
</dbReference>
<dbReference type="GO" id="GO:0140359">
    <property type="term" value="F:ABC-type transporter activity"/>
    <property type="evidence" value="ECO:0007669"/>
    <property type="project" value="InterPro"/>
</dbReference>